<dbReference type="Gene3D" id="3.30.70.270">
    <property type="match status" value="1"/>
</dbReference>
<protein>
    <submittedName>
        <fullName evidence="3">GGDEF domain-containing protein</fullName>
        <ecNumber evidence="3">2.7.7.65</ecNumber>
    </submittedName>
</protein>
<dbReference type="PANTHER" id="PTHR45138">
    <property type="entry name" value="REGULATORY COMPONENTS OF SENSORY TRANSDUCTION SYSTEM"/>
    <property type="match status" value="1"/>
</dbReference>
<keyword evidence="3" id="KW-0548">Nucleotidyltransferase</keyword>
<feature type="transmembrane region" description="Helical" evidence="1">
    <location>
        <begin position="42"/>
        <end position="64"/>
    </location>
</feature>
<proteinExistence type="predicted"/>
<dbReference type="EMBL" id="JBAPLV010000006">
    <property type="protein sequence ID" value="MEI4278361.1"/>
    <property type="molecule type" value="Genomic_DNA"/>
</dbReference>
<evidence type="ECO:0000313" key="3">
    <source>
        <dbReference type="EMBL" id="MEI4278361.1"/>
    </source>
</evidence>
<evidence type="ECO:0000259" key="2">
    <source>
        <dbReference type="PROSITE" id="PS50887"/>
    </source>
</evidence>
<dbReference type="Pfam" id="PF00990">
    <property type="entry name" value="GGDEF"/>
    <property type="match status" value="1"/>
</dbReference>
<dbReference type="PANTHER" id="PTHR45138:SF9">
    <property type="entry name" value="DIGUANYLATE CYCLASE DGCM-RELATED"/>
    <property type="match status" value="1"/>
</dbReference>
<dbReference type="InterPro" id="IPR029787">
    <property type="entry name" value="Nucleotide_cyclase"/>
</dbReference>
<reference evidence="3 4" key="1">
    <citation type="submission" date="2024-03" db="EMBL/GenBank/DDBJ databases">
        <title>Draft genome sequence of Klenkia terrae.</title>
        <authorList>
            <person name="Duangmal K."/>
            <person name="Chantavorakit T."/>
        </authorList>
    </citation>
    <scope>NUCLEOTIDE SEQUENCE [LARGE SCALE GENOMIC DNA]</scope>
    <source>
        <strain evidence="3 4">JCM 17786</strain>
    </source>
</reference>
<dbReference type="CDD" id="cd01949">
    <property type="entry name" value="GGDEF"/>
    <property type="match status" value="1"/>
</dbReference>
<dbReference type="GO" id="GO:0052621">
    <property type="term" value="F:diguanylate cyclase activity"/>
    <property type="evidence" value="ECO:0007669"/>
    <property type="project" value="UniProtKB-EC"/>
</dbReference>
<dbReference type="RefSeq" id="WP_225234117.1">
    <property type="nucleotide sequence ID" value="NZ_JBAPLV010000006.1"/>
</dbReference>
<dbReference type="PROSITE" id="PS50887">
    <property type="entry name" value="GGDEF"/>
    <property type="match status" value="1"/>
</dbReference>
<feature type="transmembrane region" description="Helical" evidence="1">
    <location>
        <begin position="100"/>
        <end position="117"/>
    </location>
</feature>
<gene>
    <name evidence="3" type="ORF">UXQ13_07775</name>
</gene>
<keyword evidence="1" id="KW-1133">Transmembrane helix</keyword>
<name>A0ABU8E3Y9_9ACTN</name>
<dbReference type="InterPro" id="IPR050469">
    <property type="entry name" value="Diguanylate_Cyclase"/>
</dbReference>
<keyword evidence="4" id="KW-1185">Reference proteome</keyword>
<dbReference type="SUPFAM" id="SSF55073">
    <property type="entry name" value="Nucleotide cyclase"/>
    <property type="match status" value="1"/>
</dbReference>
<dbReference type="InterPro" id="IPR043128">
    <property type="entry name" value="Rev_trsase/Diguanyl_cyclase"/>
</dbReference>
<feature type="transmembrane region" description="Helical" evidence="1">
    <location>
        <begin position="146"/>
        <end position="165"/>
    </location>
</feature>
<dbReference type="Proteomes" id="UP001373496">
    <property type="component" value="Unassembled WGS sequence"/>
</dbReference>
<feature type="domain" description="GGDEF" evidence="2">
    <location>
        <begin position="207"/>
        <end position="342"/>
    </location>
</feature>
<keyword evidence="1" id="KW-0812">Transmembrane</keyword>
<dbReference type="SMART" id="SM00267">
    <property type="entry name" value="GGDEF"/>
    <property type="match status" value="1"/>
</dbReference>
<comment type="caution">
    <text evidence="3">The sequence shown here is derived from an EMBL/GenBank/DDBJ whole genome shotgun (WGS) entry which is preliminary data.</text>
</comment>
<sequence>MRAPQGLRAREPVAAARAAATLTGFSGLLLLPWTLFLPPRLAPLQMAGCLLVALLLIGTSVALVRGGADRFDRAGVLFAVPALGSVTVGVTNLVTADTSAAAQIFLVVPVLLAATQLRRAGALLAAGVGVVGSGLATVVVDPTAQGFTDAVVVGTAMLAVTVVLVRSADRRDRAFEVVHRQATADGLTGLLRRGAVDAALADAVARGQVAVLMVDVDGFKRINDVHGHLVGDEALVHLADVVRGQVRHTDCVVGRLGGDELVMVLPGCTREGLAGRAADLVAAVRTAPLPLADGRLLPLTVSVGGAHSPSDADDPKGLYGAADAALYAAKRAGRDRFSTAAGARVG</sequence>
<keyword evidence="3" id="KW-0808">Transferase</keyword>
<dbReference type="EC" id="2.7.7.65" evidence="3"/>
<dbReference type="NCBIfam" id="TIGR00254">
    <property type="entry name" value="GGDEF"/>
    <property type="match status" value="1"/>
</dbReference>
<feature type="transmembrane region" description="Helical" evidence="1">
    <location>
        <begin position="122"/>
        <end position="140"/>
    </location>
</feature>
<evidence type="ECO:0000256" key="1">
    <source>
        <dbReference type="SAM" id="Phobius"/>
    </source>
</evidence>
<evidence type="ECO:0000313" key="4">
    <source>
        <dbReference type="Proteomes" id="UP001373496"/>
    </source>
</evidence>
<organism evidence="3 4">
    <name type="scientific">Klenkia terrae</name>
    <dbReference type="NCBI Taxonomy" id="1052259"/>
    <lineage>
        <taxon>Bacteria</taxon>
        <taxon>Bacillati</taxon>
        <taxon>Actinomycetota</taxon>
        <taxon>Actinomycetes</taxon>
        <taxon>Geodermatophilales</taxon>
        <taxon>Geodermatophilaceae</taxon>
        <taxon>Klenkia</taxon>
    </lineage>
</organism>
<dbReference type="InterPro" id="IPR000160">
    <property type="entry name" value="GGDEF_dom"/>
</dbReference>
<feature type="transmembrane region" description="Helical" evidence="1">
    <location>
        <begin position="12"/>
        <end position="36"/>
    </location>
</feature>
<feature type="transmembrane region" description="Helical" evidence="1">
    <location>
        <begin position="76"/>
        <end position="94"/>
    </location>
</feature>
<keyword evidence="1" id="KW-0472">Membrane</keyword>
<accession>A0ABU8E3Y9</accession>